<name>A0A848LAF3_9BACT</name>
<dbReference type="AlphaFoldDB" id="A0A848LAF3"/>
<accession>A0A848LAF3</accession>
<dbReference type="RefSeq" id="WP_169344746.1">
    <property type="nucleotide sequence ID" value="NZ_JABBJJ010000040.1"/>
</dbReference>
<comment type="caution">
    <text evidence="3">The sequence shown here is derived from an EMBL/GenBank/DDBJ whole genome shotgun (WGS) entry which is preliminary data.</text>
</comment>
<evidence type="ECO:0000259" key="2">
    <source>
        <dbReference type="Pfam" id="PF03704"/>
    </source>
</evidence>
<dbReference type="InterPro" id="IPR005158">
    <property type="entry name" value="BTAD"/>
</dbReference>
<sequence length="66" mass="6862">MSRTSGGHGRASEWAPALATFERLRATLSNELGVTPMPDTLALVRQIEKGTAPAGTGPESPGLSRT</sequence>
<feature type="domain" description="Bacterial transcriptional activator" evidence="2">
    <location>
        <begin position="15"/>
        <end position="47"/>
    </location>
</feature>
<protein>
    <recommendedName>
        <fullName evidence="2">Bacterial transcriptional activator domain-containing protein</fullName>
    </recommendedName>
</protein>
<dbReference type="Pfam" id="PF03704">
    <property type="entry name" value="BTAD"/>
    <property type="match status" value="1"/>
</dbReference>
<dbReference type="InterPro" id="IPR011990">
    <property type="entry name" value="TPR-like_helical_dom_sf"/>
</dbReference>
<keyword evidence="4" id="KW-1185">Reference proteome</keyword>
<evidence type="ECO:0000313" key="3">
    <source>
        <dbReference type="EMBL" id="NMO15494.1"/>
    </source>
</evidence>
<dbReference type="EMBL" id="JABBJJ010000040">
    <property type="protein sequence ID" value="NMO15494.1"/>
    <property type="molecule type" value="Genomic_DNA"/>
</dbReference>
<dbReference type="Gene3D" id="1.25.40.10">
    <property type="entry name" value="Tetratricopeptide repeat domain"/>
    <property type="match status" value="1"/>
</dbReference>
<organism evidence="3 4">
    <name type="scientific">Pyxidicoccus fallax</name>
    <dbReference type="NCBI Taxonomy" id="394095"/>
    <lineage>
        <taxon>Bacteria</taxon>
        <taxon>Pseudomonadati</taxon>
        <taxon>Myxococcota</taxon>
        <taxon>Myxococcia</taxon>
        <taxon>Myxococcales</taxon>
        <taxon>Cystobacterineae</taxon>
        <taxon>Myxococcaceae</taxon>
        <taxon>Pyxidicoccus</taxon>
    </lineage>
</organism>
<dbReference type="SUPFAM" id="SSF48452">
    <property type="entry name" value="TPR-like"/>
    <property type="match status" value="1"/>
</dbReference>
<gene>
    <name evidence="3" type="ORF">HG543_11620</name>
</gene>
<proteinExistence type="predicted"/>
<evidence type="ECO:0000256" key="1">
    <source>
        <dbReference type="SAM" id="MobiDB-lite"/>
    </source>
</evidence>
<dbReference type="Proteomes" id="UP000518300">
    <property type="component" value="Unassembled WGS sequence"/>
</dbReference>
<evidence type="ECO:0000313" key="4">
    <source>
        <dbReference type="Proteomes" id="UP000518300"/>
    </source>
</evidence>
<reference evidence="3 4" key="1">
    <citation type="submission" date="2020-04" db="EMBL/GenBank/DDBJ databases">
        <title>Draft genome of Pyxidicoccus fallax type strain.</title>
        <authorList>
            <person name="Whitworth D.E."/>
        </authorList>
    </citation>
    <scope>NUCLEOTIDE SEQUENCE [LARGE SCALE GENOMIC DNA]</scope>
    <source>
        <strain evidence="3 4">DSM 14698</strain>
    </source>
</reference>
<feature type="region of interest" description="Disordered" evidence="1">
    <location>
        <begin position="47"/>
        <end position="66"/>
    </location>
</feature>